<keyword evidence="4" id="KW-1185">Reference proteome</keyword>
<feature type="region of interest" description="Disordered" evidence="2">
    <location>
        <begin position="295"/>
        <end position="314"/>
    </location>
</feature>
<gene>
    <name evidence="3" type="ORF">GSLYS_00001869001</name>
</gene>
<accession>A0AAV2H4H8</accession>
<dbReference type="PANTHER" id="PTHR46606">
    <property type="entry name" value="SHOOTIN-1"/>
    <property type="match status" value="1"/>
</dbReference>
<feature type="region of interest" description="Disordered" evidence="2">
    <location>
        <begin position="486"/>
        <end position="518"/>
    </location>
</feature>
<evidence type="ECO:0000256" key="2">
    <source>
        <dbReference type="SAM" id="MobiDB-lite"/>
    </source>
</evidence>
<sequence length="518" mass="59663">MTSVGQNDTDFWQNKCKELEKVIKTLSNHCMRVIDKHEELLDNYKKNQSQYNVLVQKLKEKGEQIKKAKEVLGPVTQEYEALREKYEIAVRCQYEAERFATQVNSKNKVLKRQSQMLLDKVSGFNVVEFNFGNEEDDDEENEYIKKLSLQVEELEEKSSTLYAELKEVQTNYAIELDRNNEMHKQIESLKKTIAKYEENVALLTKTSEAAFNEYKHLEEQYEREITDRANAEKIAHNLYGEREAARRQSAMLMKDIAGERKLMEALIEIEELTTKMETMRKDFEYKIQLLEDQLKSETDNPTSQSLEGENSSLLQERDSLLMKLTEAEKAAEDQRSQYLLILKKYEELETKYEYALSPPPPPAPPLPPQMSKSGGFLAKITGGGRKKQKELTQKRLQLGGAAVNNDYSKAVDEMMKRIQQGNIGLRPVLKSRTASCPDQDATDGKAMMELQGILNKMKKARSEDDLSVFDDEPKIDENTELFQKFKQIQSNKVGPKPAPRPAPRKLSMIKDEADEEKA</sequence>
<proteinExistence type="predicted"/>
<evidence type="ECO:0000313" key="4">
    <source>
        <dbReference type="Proteomes" id="UP001497497"/>
    </source>
</evidence>
<evidence type="ECO:0008006" key="5">
    <source>
        <dbReference type="Google" id="ProtNLM"/>
    </source>
</evidence>
<dbReference type="GO" id="GO:0044295">
    <property type="term" value="C:axonal growth cone"/>
    <property type="evidence" value="ECO:0007669"/>
    <property type="project" value="TreeGrafter"/>
</dbReference>
<dbReference type="PANTHER" id="PTHR46606:SF5">
    <property type="entry name" value="SHOOTIN-1"/>
    <property type="match status" value="1"/>
</dbReference>
<dbReference type="GO" id="GO:2001224">
    <property type="term" value="P:positive regulation of neuron migration"/>
    <property type="evidence" value="ECO:0007669"/>
    <property type="project" value="TreeGrafter"/>
</dbReference>
<name>A0AAV2H4H8_LYMST</name>
<protein>
    <recommendedName>
        <fullName evidence="5">Shootin-1</fullName>
    </recommendedName>
</protein>
<dbReference type="EMBL" id="CAXITT010000021">
    <property type="protein sequence ID" value="CAL1527699.1"/>
    <property type="molecule type" value="Genomic_DNA"/>
</dbReference>
<reference evidence="3 4" key="1">
    <citation type="submission" date="2024-04" db="EMBL/GenBank/DDBJ databases">
        <authorList>
            <consortium name="Genoscope - CEA"/>
            <person name="William W."/>
        </authorList>
    </citation>
    <scope>NUCLEOTIDE SEQUENCE [LARGE SCALE GENOMIC DNA]</scope>
</reference>
<feature type="coiled-coil region" evidence="1">
    <location>
        <begin position="137"/>
        <end position="234"/>
    </location>
</feature>
<evidence type="ECO:0000256" key="1">
    <source>
        <dbReference type="SAM" id="Coils"/>
    </source>
</evidence>
<dbReference type="Proteomes" id="UP001497497">
    <property type="component" value="Unassembled WGS sequence"/>
</dbReference>
<dbReference type="InterPro" id="IPR024849">
    <property type="entry name" value="Shootin-1"/>
</dbReference>
<dbReference type="GO" id="GO:0031252">
    <property type="term" value="C:cell leading edge"/>
    <property type="evidence" value="ECO:0007669"/>
    <property type="project" value="TreeGrafter"/>
</dbReference>
<feature type="compositionally biased region" description="Basic and acidic residues" evidence="2">
    <location>
        <begin position="508"/>
        <end position="518"/>
    </location>
</feature>
<keyword evidence="1" id="KW-0175">Coiled coil</keyword>
<evidence type="ECO:0000313" key="3">
    <source>
        <dbReference type="EMBL" id="CAL1527699.1"/>
    </source>
</evidence>
<feature type="compositionally biased region" description="Polar residues" evidence="2">
    <location>
        <begin position="299"/>
        <end position="314"/>
    </location>
</feature>
<dbReference type="GO" id="GO:0048812">
    <property type="term" value="P:neuron projection morphogenesis"/>
    <property type="evidence" value="ECO:0007669"/>
    <property type="project" value="TreeGrafter"/>
</dbReference>
<dbReference type="GO" id="GO:0005737">
    <property type="term" value="C:cytoplasm"/>
    <property type="evidence" value="ECO:0007669"/>
    <property type="project" value="TreeGrafter"/>
</dbReference>
<organism evidence="3 4">
    <name type="scientific">Lymnaea stagnalis</name>
    <name type="common">Great pond snail</name>
    <name type="synonym">Helix stagnalis</name>
    <dbReference type="NCBI Taxonomy" id="6523"/>
    <lineage>
        <taxon>Eukaryota</taxon>
        <taxon>Metazoa</taxon>
        <taxon>Spiralia</taxon>
        <taxon>Lophotrochozoa</taxon>
        <taxon>Mollusca</taxon>
        <taxon>Gastropoda</taxon>
        <taxon>Heterobranchia</taxon>
        <taxon>Euthyneura</taxon>
        <taxon>Panpulmonata</taxon>
        <taxon>Hygrophila</taxon>
        <taxon>Lymnaeoidea</taxon>
        <taxon>Lymnaeidae</taxon>
        <taxon>Lymnaea</taxon>
    </lineage>
</organism>
<comment type="caution">
    <text evidence="3">The sequence shown here is derived from an EMBL/GenBank/DDBJ whole genome shotgun (WGS) entry which is preliminary data.</text>
</comment>
<dbReference type="AlphaFoldDB" id="A0AAV2H4H8"/>